<gene>
    <name evidence="1" type="ORF">TKK_006465</name>
</gene>
<evidence type="ECO:0000313" key="1">
    <source>
        <dbReference type="EMBL" id="KAL3400639.1"/>
    </source>
</evidence>
<proteinExistence type="predicted"/>
<accession>A0ABD2X660</accession>
<comment type="caution">
    <text evidence="1">The sequence shown here is derived from an EMBL/GenBank/DDBJ whole genome shotgun (WGS) entry which is preliminary data.</text>
</comment>
<protein>
    <submittedName>
        <fullName evidence="1">Uncharacterized protein</fullName>
    </submittedName>
</protein>
<dbReference type="Proteomes" id="UP001627154">
    <property type="component" value="Unassembled WGS sequence"/>
</dbReference>
<dbReference type="EMBL" id="JBJJXI010000051">
    <property type="protein sequence ID" value="KAL3400639.1"/>
    <property type="molecule type" value="Genomic_DNA"/>
</dbReference>
<evidence type="ECO:0000313" key="2">
    <source>
        <dbReference type="Proteomes" id="UP001627154"/>
    </source>
</evidence>
<reference evidence="1 2" key="1">
    <citation type="journal article" date="2024" name="bioRxiv">
        <title>A reference genome for Trichogramma kaykai: A tiny desert-dwelling parasitoid wasp with competing sex-ratio distorters.</title>
        <authorList>
            <person name="Culotta J."/>
            <person name="Lindsey A.R."/>
        </authorList>
    </citation>
    <scope>NUCLEOTIDE SEQUENCE [LARGE SCALE GENOMIC DNA]</scope>
    <source>
        <strain evidence="1 2">KSX58</strain>
    </source>
</reference>
<organism evidence="1 2">
    <name type="scientific">Trichogramma kaykai</name>
    <dbReference type="NCBI Taxonomy" id="54128"/>
    <lineage>
        <taxon>Eukaryota</taxon>
        <taxon>Metazoa</taxon>
        <taxon>Ecdysozoa</taxon>
        <taxon>Arthropoda</taxon>
        <taxon>Hexapoda</taxon>
        <taxon>Insecta</taxon>
        <taxon>Pterygota</taxon>
        <taxon>Neoptera</taxon>
        <taxon>Endopterygota</taxon>
        <taxon>Hymenoptera</taxon>
        <taxon>Apocrita</taxon>
        <taxon>Proctotrupomorpha</taxon>
        <taxon>Chalcidoidea</taxon>
        <taxon>Trichogrammatidae</taxon>
        <taxon>Trichogramma</taxon>
    </lineage>
</organism>
<name>A0ABD2X660_9HYME</name>
<dbReference type="AlphaFoldDB" id="A0ABD2X660"/>
<sequence length="73" mass="8065">MPHCRQDVAYAFSYTIYVLPIERGEADATTVCHIQRARRADRRGGDADERGVVEAPEFVSSLRGASVCCSSIF</sequence>
<keyword evidence="2" id="KW-1185">Reference proteome</keyword>